<comment type="similarity">
    <text evidence="1">Belongs to the NADH dehydrogenase family.</text>
</comment>
<dbReference type="Gene3D" id="3.50.50.100">
    <property type="match status" value="1"/>
</dbReference>
<keyword evidence="3" id="KW-0285">Flavoprotein</keyword>
<keyword evidence="6" id="KW-0520">NAD</keyword>
<dbReference type="Pfam" id="PF07992">
    <property type="entry name" value="Pyr_redox_2"/>
    <property type="match status" value="1"/>
</dbReference>
<dbReference type="InterPro" id="IPR023753">
    <property type="entry name" value="FAD/NAD-binding_dom"/>
</dbReference>
<accession>A0A1R1B3W0</accession>
<name>A0A1R1B3W0_PAELA</name>
<dbReference type="InterPro" id="IPR045024">
    <property type="entry name" value="NDH-2"/>
</dbReference>
<keyword evidence="8" id="KW-0812">Transmembrane</keyword>
<sequence length="627" mass="69116">MKQIIVLGGGYGGILTAKKLAKRLRKQKDLRITLIDRKPYHTLLTELHEVAANRVEEDSIKIDLKKVFSGFRNVDVVLDEIGGIDFDGQTLRGEKQTYNYDYLVIGTGSKPTFFGIPGADQHAFTLWSYDDAVRLKEHTLNMFRKAVLERDPQVRKEMLTFVVVGGGFTGVEMIGELAEFTQQLCKEFYVDPSEVTLHVADMVDKILPILPEPLIRKAEKRLRKMDVNIITGSKITEVKPDGVTVGGNDIKSRTVIWTAGVEGSDVVGNMDVEQKGRKRILTNDKLQVPAHPNVYVVGDNIFYIPEGAAAPVPQMVENAELAAPVIAHNIVAELLNKPMKSYKPTFHGTMVCIGSRYGVANVGVPGHMFRLSGFMAMLVKHMINMLYLFQVCGFNKVYHYLLHEFFHVRNNRSFVGGHFAKRSPNFWLVPLRIFAGWMWLSQGWDKIHKIIEDPNKVFLIPAKAADGVSAASAAGADAAGAAGAGAADAVSAASAYTAEAVSALPVPGFMKSIVDWSMDLMFYTGDGGYTSLAYVFQTSMVLAELIVGILLIVGLFTAPAAVASVAMGAMVWVSGMAPNEMLWYLAAGIALIGGSGSTFGLDYYVYPWLKKVWKRIPIVRRWYVYTD</sequence>
<comment type="catalytic activity">
    <reaction evidence="7">
        <text>a quinone + NADH + H(+) = a quinol + NAD(+)</text>
        <dbReference type="Rhea" id="RHEA:46160"/>
        <dbReference type="ChEBI" id="CHEBI:15378"/>
        <dbReference type="ChEBI" id="CHEBI:24646"/>
        <dbReference type="ChEBI" id="CHEBI:57540"/>
        <dbReference type="ChEBI" id="CHEBI:57945"/>
        <dbReference type="ChEBI" id="CHEBI:132124"/>
        <dbReference type="EC" id="1.6.5.9"/>
    </reaction>
</comment>
<protein>
    <recommendedName>
        <fullName evidence="2">NADH:ubiquinone reductase (non-electrogenic)</fullName>
        <ecNumber evidence="2">1.6.5.9</ecNumber>
    </recommendedName>
</protein>
<evidence type="ECO:0000259" key="9">
    <source>
        <dbReference type="Pfam" id="PF07992"/>
    </source>
</evidence>
<dbReference type="PRINTS" id="PR00368">
    <property type="entry name" value="FADPNR"/>
</dbReference>
<comment type="caution">
    <text evidence="10">The sequence shown here is derived from an EMBL/GenBank/DDBJ whole genome shotgun (WGS) entry which is preliminary data.</text>
</comment>
<dbReference type="PANTHER" id="PTHR43706:SF47">
    <property type="entry name" value="EXTERNAL NADH-UBIQUINONE OXIDOREDUCTASE 1, MITOCHONDRIAL-RELATED"/>
    <property type="match status" value="1"/>
</dbReference>
<organism evidence="10 11">
    <name type="scientific">Paenibacillus lautus</name>
    <name type="common">Bacillus lautus</name>
    <dbReference type="NCBI Taxonomy" id="1401"/>
    <lineage>
        <taxon>Bacteria</taxon>
        <taxon>Bacillati</taxon>
        <taxon>Bacillota</taxon>
        <taxon>Bacilli</taxon>
        <taxon>Bacillales</taxon>
        <taxon>Paenibacillaceae</taxon>
        <taxon>Paenibacillus</taxon>
    </lineage>
</organism>
<dbReference type="EC" id="1.6.5.9" evidence="2"/>
<evidence type="ECO:0000256" key="1">
    <source>
        <dbReference type="ARBA" id="ARBA00005272"/>
    </source>
</evidence>
<keyword evidence="8" id="KW-1133">Transmembrane helix</keyword>
<evidence type="ECO:0000256" key="6">
    <source>
        <dbReference type="ARBA" id="ARBA00023027"/>
    </source>
</evidence>
<keyword evidence="4" id="KW-0274">FAD</keyword>
<dbReference type="EMBL" id="MRTF01000003">
    <property type="protein sequence ID" value="OME93798.1"/>
    <property type="molecule type" value="Genomic_DNA"/>
</dbReference>
<dbReference type="PANTHER" id="PTHR43706">
    <property type="entry name" value="NADH DEHYDROGENASE"/>
    <property type="match status" value="1"/>
</dbReference>
<evidence type="ECO:0000313" key="10">
    <source>
        <dbReference type="EMBL" id="OME93798.1"/>
    </source>
</evidence>
<evidence type="ECO:0000256" key="2">
    <source>
        <dbReference type="ARBA" id="ARBA00012637"/>
    </source>
</evidence>
<dbReference type="STRING" id="1401.BK123_11160"/>
<dbReference type="PRINTS" id="PR00411">
    <property type="entry name" value="PNDRDTASEI"/>
</dbReference>
<dbReference type="InterPro" id="IPR036188">
    <property type="entry name" value="FAD/NAD-bd_sf"/>
</dbReference>
<evidence type="ECO:0000313" key="11">
    <source>
        <dbReference type="Proteomes" id="UP000187074"/>
    </source>
</evidence>
<dbReference type="Proteomes" id="UP000187074">
    <property type="component" value="Unassembled WGS sequence"/>
</dbReference>
<gene>
    <name evidence="10" type="ORF">BK123_11160</name>
</gene>
<evidence type="ECO:0000256" key="7">
    <source>
        <dbReference type="ARBA" id="ARBA00047599"/>
    </source>
</evidence>
<evidence type="ECO:0000256" key="3">
    <source>
        <dbReference type="ARBA" id="ARBA00022630"/>
    </source>
</evidence>
<evidence type="ECO:0000256" key="4">
    <source>
        <dbReference type="ARBA" id="ARBA00022827"/>
    </source>
</evidence>
<keyword evidence="8" id="KW-0472">Membrane</keyword>
<dbReference type="RefSeq" id="WP_076322467.1">
    <property type="nucleotide sequence ID" value="NZ_JBCMZZ010000026.1"/>
</dbReference>
<evidence type="ECO:0000256" key="8">
    <source>
        <dbReference type="SAM" id="Phobius"/>
    </source>
</evidence>
<reference evidence="10 11" key="1">
    <citation type="submission" date="2016-11" db="EMBL/GenBank/DDBJ databases">
        <title>Paenibacillus species isolates.</title>
        <authorList>
            <person name="Beno S.M."/>
        </authorList>
    </citation>
    <scope>NUCLEOTIDE SEQUENCE [LARGE SCALE GENOMIC DNA]</scope>
    <source>
        <strain evidence="10 11">FSL F4-0100</strain>
    </source>
</reference>
<feature type="transmembrane region" description="Helical" evidence="8">
    <location>
        <begin position="581"/>
        <end position="605"/>
    </location>
</feature>
<evidence type="ECO:0000256" key="5">
    <source>
        <dbReference type="ARBA" id="ARBA00023002"/>
    </source>
</evidence>
<feature type="domain" description="FAD/NAD(P)-binding" evidence="9">
    <location>
        <begin position="3"/>
        <end position="318"/>
    </location>
</feature>
<keyword evidence="5" id="KW-0560">Oxidoreductase</keyword>
<proteinExistence type="inferred from homology"/>
<dbReference type="OrthoDB" id="9781621at2"/>
<dbReference type="SUPFAM" id="SSF51905">
    <property type="entry name" value="FAD/NAD(P)-binding domain"/>
    <property type="match status" value="1"/>
</dbReference>
<feature type="transmembrane region" description="Helical" evidence="8">
    <location>
        <begin position="545"/>
        <end position="575"/>
    </location>
</feature>
<dbReference type="AlphaFoldDB" id="A0A1R1B3W0"/>
<dbReference type="GO" id="GO:0050136">
    <property type="term" value="F:NADH dehydrogenase (quinone) (non-electrogenic) activity"/>
    <property type="evidence" value="ECO:0007669"/>
    <property type="project" value="UniProtKB-EC"/>
</dbReference>